<dbReference type="PANTHER" id="PTHR34216">
    <property type="match status" value="1"/>
</dbReference>
<name>A0A291BW83_BROTH</name>
<dbReference type="STRING" id="2756.BFR44_00900"/>
<dbReference type="InterPro" id="IPR051398">
    <property type="entry name" value="Polysacch_Deacetylase"/>
</dbReference>
<dbReference type="EMBL" id="CP023483">
    <property type="protein sequence ID" value="ATF25443.1"/>
    <property type="molecule type" value="Genomic_DNA"/>
</dbReference>
<evidence type="ECO:0000256" key="2">
    <source>
        <dbReference type="ARBA" id="ARBA00022729"/>
    </source>
</evidence>
<dbReference type="PROSITE" id="PS51677">
    <property type="entry name" value="NODB"/>
    <property type="match status" value="1"/>
</dbReference>
<dbReference type="SUPFAM" id="SSF88713">
    <property type="entry name" value="Glycoside hydrolase/deacetylase"/>
    <property type="match status" value="1"/>
</dbReference>
<evidence type="ECO:0000313" key="4">
    <source>
        <dbReference type="EMBL" id="ATF25443.1"/>
    </source>
</evidence>
<keyword evidence="2" id="KW-0732">Signal</keyword>
<reference evidence="4 5" key="1">
    <citation type="submission" date="2017-09" db="EMBL/GenBank/DDBJ databases">
        <title>Complete Genome Sequences of Two Strains of the Meat Spoilage Bacterium Brochothrix thermosphacta Isolated from Ground Chicken.</title>
        <authorList>
            <person name="Paoli G.C."/>
            <person name="Wijey C."/>
            <person name="Chen C.-Y."/>
            <person name="Nguyen L."/>
            <person name="Yan X."/>
            <person name="Irwin P.L."/>
        </authorList>
    </citation>
    <scope>NUCLEOTIDE SEQUENCE [LARGE SCALE GENOMIC DNA]</scope>
    <source>
        <strain evidence="4 5">BI</strain>
    </source>
</reference>
<proteinExistence type="predicted"/>
<dbReference type="GO" id="GO:0005576">
    <property type="term" value="C:extracellular region"/>
    <property type="evidence" value="ECO:0007669"/>
    <property type="project" value="UniProtKB-SubCell"/>
</dbReference>
<dbReference type="RefSeq" id="WP_096699334.1">
    <property type="nucleotide sequence ID" value="NZ_CP016839.1"/>
</dbReference>
<evidence type="ECO:0000259" key="3">
    <source>
        <dbReference type="PROSITE" id="PS51677"/>
    </source>
</evidence>
<sequence>MIISIVVLFIIGTLCYNNFIKEKTTSPEANTVIKKVATKPKKEVKKAETVKWIKQTEPVKIPILMYHSISTGNSLRVPPAEFKQQMAFLKESGYYTLTPAEMYKAFETNSLPSKKVVLLTFDDGYTDNYTEALPILAANKQQGTIFMITDTTGKKNHLTLAQMQDMIKDNITIESHTVTHQELNSLKKELQLKELSDSKLFIKQRLKHDSILVSYPVGRYNEDTLAATKEVGYKMAVTTEPGLASKADGYFKLKRVRVVPGLSQESYQHLIENGL</sequence>
<dbReference type="OrthoDB" id="9778320at2"/>
<organism evidence="4 5">
    <name type="scientific">Brochothrix thermosphacta</name>
    <name type="common">Microbacterium thermosphactum</name>
    <dbReference type="NCBI Taxonomy" id="2756"/>
    <lineage>
        <taxon>Bacteria</taxon>
        <taxon>Bacillati</taxon>
        <taxon>Bacillota</taxon>
        <taxon>Bacilli</taxon>
        <taxon>Bacillales</taxon>
        <taxon>Listeriaceae</taxon>
        <taxon>Brochothrix</taxon>
    </lineage>
</organism>
<dbReference type="Gene3D" id="3.20.20.370">
    <property type="entry name" value="Glycoside hydrolase/deacetylase"/>
    <property type="match status" value="1"/>
</dbReference>
<evidence type="ECO:0000256" key="1">
    <source>
        <dbReference type="ARBA" id="ARBA00004613"/>
    </source>
</evidence>
<dbReference type="CDD" id="cd10918">
    <property type="entry name" value="CE4_NodB_like_5s_6s"/>
    <property type="match status" value="1"/>
</dbReference>
<dbReference type="Pfam" id="PF01522">
    <property type="entry name" value="Polysacc_deac_1"/>
    <property type="match status" value="1"/>
</dbReference>
<feature type="domain" description="NodB homology" evidence="3">
    <location>
        <begin position="115"/>
        <end position="275"/>
    </location>
</feature>
<dbReference type="GeneID" id="66538009"/>
<dbReference type="PANTHER" id="PTHR34216:SF3">
    <property type="entry name" value="POLY-BETA-1,6-N-ACETYL-D-GLUCOSAMINE N-DEACETYLASE"/>
    <property type="match status" value="1"/>
</dbReference>
<evidence type="ECO:0000313" key="5">
    <source>
        <dbReference type="Proteomes" id="UP000243591"/>
    </source>
</evidence>
<dbReference type="InterPro" id="IPR011330">
    <property type="entry name" value="Glyco_hydro/deAcase_b/a-brl"/>
</dbReference>
<dbReference type="AlphaFoldDB" id="A0A291BW83"/>
<comment type="subcellular location">
    <subcellularLocation>
        <location evidence="1">Secreted</location>
    </subcellularLocation>
</comment>
<accession>A0A291BW83</accession>
<dbReference type="GO" id="GO:0005975">
    <property type="term" value="P:carbohydrate metabolic process"/>
    <property type="evidence" value="ECO:0007669"/>
    <property type="project" value="InterPro"/>
</dbReference>
<dbReference type="InterPro" id="IPR002509">
    <property type="entry name" value="NODB_dom"/>
</dbReference>
<dbReference type="GO" id="GO:0016810">
    <property type="term" value="F:hydrolase activity, acting on carbon-nitrogen (but not peptide) bonds"/>
    <property type="evidence" value="ECO:0007669"/>
    <property type="project" value="InterPro"/>
</dbReference>
<dbReference type="KEGG" id="bths:CNY62_02980"/>
<protein>
    <submittedName>
        <fullName evidence="4">Polysaccharide deacetylase</fullName>
    </submittedName>
</protein>
<gene>
    <name evidence="4" type="ORF">CNY62_02980</name>
</gene>
<keyword evidence="5" id="KW-1185">Reference proteome</keyword>
<dbReference type="Proteomes" id="UP000243591">
    <property type="component" value="Chromosome"/>
</dbReference>